<dbReference type="OrthoDB" id="2357318at2759"/>
<name>A0A420J8M0_9PEZI</name>
<reference evidence="1 2" key="1">
    <citation type="journal article" date="2018" name="BMC Genomics">
        <title>Comparative genome analyses reveal sequence features reflecting distinct modes of host-adaptation between dicot and monocot powdery mildew.</title>
        <authorList>
            <person name="Wu Y."/>
            <person name="Ma X."/>
            <person name="Pan Z."/>
            <person name="Kale S.D."/>
            <person name="Song Y."/>
            <person name="King H."/>
            <person name="Zhang Q."/>
            <person name="Presley C."/>
            <person name="Deng X."/>
            <person name="Wei C.I."/>
            <person name="Xiao S."/>
        </authorList>
    </citation>
    <scope>NUCLEOTIDE SEQUENCE [LARGE SCALE GENOMIC DNA]</scope>
    <source>
        <strain evidence="1">UCSC1</strain>
    </source>
</reference>
<dbReference type="Pfam" id="PF26001">
    <property type="entry name" value="Pex8"/>
    <property type="match status" value="1"/>
</dbReference>
<evidence type="ECO:0000313" key="2">
    <source>
        <dbReference type="Proteomes" id="UP000285405"/>
    </source>
</evidence>
<dbReference type="EMBL" id="MCBR01000647">
    <property type="protein sequence ID" value="RKF83129.1"/>
    <property type="molecule type" value="Genomic_DNA"/>
</dbReference>
<accession>A0A420J8M0</accession>
<comment type="caution">
    <text evidence="1">The sequence shown here is derived from an EMBL/GenBank/DDBJ whole genome shotgun (WGS) entry which is preliminary data.</text>
</comment>
<evidence type="ECO:0000313" key="1">
    <source>
        <dbReference type="EMBL" id="RKF83129.1"/>
    </source>
</evidence>
<dbReference type="InterPro" id="IPR055334">
    <property type="entry name" value="PEX8-like"/>
</dbReference>
<dbReference type="AlphaFoldDB" id="A0A420J8M0"/>
<organism evidence="1 2">
    <name type="scientific">Golovinomyces cichoracearum</name>
    <dbReference type="NCBI Taxonomy" id="62708"/>
    <lineage>
        <taxon>Eukaryota</taxon>
        <taxon>Fungi</taxon>
        <taxon>Dikarya</taxon>
        <taxon>Ascomycota</taxon>
        <taxon>Pezizomycotina</taxon>
        <taxon>Leotiomycetes</taxon>
        <taxon>Erysiphales</taxon>
        <taxon>Erysiphaceae</taxon>
        <taxon>Golovinomyces</taxon>
    </lineage>
</organism>
<sequence>MRTMQAERLLTNVLNSYRRNDLKPHDIDLIFSNTISLLTSLTNPLNVTLLTSHLLIAPAIWNRPNGIATSYRIISLFNTAAISIRKDEPLSHSNINETLRLNRVGIESNEWVKAVVKGLDERGARWRHTLVIAGILLGMDGQNGRILSRKLKNNIENAMVTAVNLALNQPGSSGIIAASSIVLALNHTFPVLRKDIQEKFDYNNLLPIMIRAMISMEGYQNGGFLSNIDTDLRRREENKFEWSSKSASFIHIQNLSKKPLFISMGPLSQLIAFAIKNVKSPFKVIEVRDHLLAFTGALLDRWIRVKFSEIDSSNQGLILTPATIHETLPLLWQVLKTVFFTLIVIFQAIIGKTLTDPLLSSNQHALITASRTLQVLKNIHFMTSRLGSTRFSVYAFVNLSSIDILSQHPPSVVSYLRSIYPPTSGVIRRSCVERSHDLFYLNLAEHFSAVLEPADAELLIIPVCTPYIELQENMQFTEIFEAAHSVMLSIFTAPQNSDLTVKSLPSYIEKLLTCFPNYLGPQQFRFAFKALIQICTPPNPLGTTQPMMAEALLEVLHHRALQASTIPIPSMLLKSSSEKSKQNVLITEQTVFIFTILDSLPYLSVDILETWLDLVAGVLEKVPEGGMRDYCKKQFWETLENGVMDMDRSLICLSWWGSKGGREKIMFKGNVNNGPFMSGGLPLKNKSSRL</sequence>
<dbReference type="PANTHER" id="PTHR39214">
    <property type="entry name" value="MICROBODY (PEROXISOME) BIOGENESIS PROTEIN PEROXIN 8 (EUROFUNG)"/>
    <property type="match status" value="1"/>
</dbReference>
<proteinExistence type="predicted"/>
<protein>
    <submittedName>
        <fullName evidence="1">Peroxisomal biogenesis factor 8</fullName>
    </submittedName>
</protein>
<dbReference type="Proteomes" id="UP000285405">
    <property type="component" value="Unassembled WGS sequence"/>
</dbReference>
<dbReference type="PANTHER" id="PTHR39214:SF1">
    <property type="entry name" value="MICROBODY (PEROXISOME) BIOGENESIS PROTEIN PEROXIN 8 (EUROFUNG)"/>
    <property type="match status" value="1"/>
</dbReference>
<gene>
    <name evidence="1" type="ORF">GcC1_006005</name>
</gene>